<dbReference type="PANTHER" id="PTHR43818">
    <property type="entry name" value="BCDNA.GH03377"/>
    <property type="match status" value="1"/>
</dbReference>
<dbReference type="Gene3D" id="3.30.360.10">
    <property type="entry name" value="Dihydrodipicolinate Reductase, domain 2"/>
    <property type="match status" value="1"/>
</dbReference>
<dbReference type="PROSITE" id="PS51318">
    <property type="entry name" value="TAT"/>
    <property type="match status" value="1"/>
</dbReference>
<proteinExistence type="predicted"/>
<dbReference type="SUPFAM" id="SSF55347">
    <property type="entry name" value="Glyceraldehyde-3-phosphate dehydrogenase-like, C-terminal domain"/>
    <property type="match status" value="1"/>
</dbReference>
<dbReference type="AlphaFoldDB" id="A0A517RA52"/>
<reference evidence="3 4" key="1">
    <citation type="submission" date="2019-02" db="EMBL/GenBank/DDBJ databases">
        <title>Deep-cultivation of Planctomycetes and their phenomic and genomic characterization uncovers novel biology.</title>
        <authorList>
            <person name="Wiegand S."/>
            <person name="Jogler M."/>
            <person name="Boedeker C."/>
            <person name="Pinto D."/>
            <person name="Vollmers J."/>
            <person name="Rivas-Marin E."/>
            <person name="Kohn T."/>
            <person name="Peeters S.H."/>
            <person name="Heuer A."/>
            <person name="Rast P."/>
            <person name="Oberbeckmann S."/>
            <person name="Bunk B."/>
            <person name="Jeske O."/>
            <person name="Meyerdierks A."/>
            <person name="Storesund J.E."/>
            <person name="Kallscheuer N."/>
            <person name="Luecker S."/>
            <person name="Lage O.M."/>
            <person name="Pohl T."/>
            <person name="Merkel B.J."/>
            <person name="Hornburger P."/>
            <person name="Mueller R.-W."/>
            <person name="Bruemmer F."/>
            <person name="Labrenz M."/>
            <person name="Spormann A.M."/>
            <person name="Op den Camp H."/>
            <person name="Overmann J."/>
            <person name="Amann R."/>
            <person name="Jetten M.S.M."/>
            <person name="Mascher T."/>
            <person name="Medema M.H."/>
            <person name="Devos D.P."/>
            <person name="Kaster A.-K."/>
            <person name="Ovreas L."/>
            <person name="Rohde M."/>
            <person name="Galperin M.Y."/>
            <person name="Jogler C."/>
        </authorList>
    </citation>
    <scope>NUCLEOTIDE SEQUENCE [LARGE SCALE GENOMIC DNA]</scope>
    <source>
        <strain evidence="3 4">Pan241w</strain>
    </source>
</reference>
<protein>
    <submittedName>
        <fullName evidence="3">Inositol 2-dehydrogenase</fullName>
        <ecNumber evidence="3">1.1.1.18</ecNumber>
    </submittedName>
</protein>
<keyword evidence="4" id="KW-1185">Reference proteome</keyword>
<dbReference type="Pfam" id="PF22725">
    <property type="entry name" value="GFO_IDH_MocA_C3"/>
    <property type="match status" value="1"/>
</dbReference>
<accession>A0A517RA52</accession>
<evidence type="ECO:0000313" key="4">
    <source>
        <dbReference type="Proteomes" id="UP000317171"/>
    </source>
</evidence>
<dbReference type="OrthoDB" id="253515at2"/>
<feature type="domain" description="GFO/IDH/MocA-like oxidoreductase" evidence="2">
    <location>
        <begin position="198"/>
        <end position="331"/>
    </location>
</feature>
<dbReference type="InterPro" id="IPR000683">
    <property type="entry name" value="Gfo/Idh/MocA-like_OxRdtase_N"/>
</dbReference>
<evidence type="ECO:0000259" key="2">
    <source>
        <dbReference type="Pfam" id="PF22725"/>
    </source>
</evidence>
<sequence>MNDHTKDHSPNENQSVSRRTFLREAGTVTAAGLAVAPAVWAGAGKNADTLRVGLIGCGSRGSGAAVNAMQADSNARLVAMADIFEDKLKASAARIQKSIGDQYAVDPSQEFVGFDAYEKLLNTDVDVVLLTTPPHFRPAHLKRAIEAGKHVFAEKPVAVDAPGVRSVMETCRLARQKQLSIMSGLMLRYSKAMQETVNRIHDGQLGKIVTLQTNYNINGLWSHPRKPEWSDMEWQLRNWYYFTWISGGQLVEQHVHGLDLMSWVMQEEYPVKCFGLGGRQSRTDPLYGHIFDHHAICYEYKGGERCFAFCRQQDGTDINTSQLVFGEKGTADLNRNTLSGAKTWRYSRARGRERNGVRDLPYVQEHAALFNSIRTSSPLCNGEYAAKSSLMAIMGRMASYTGKSVSWDEAWNSKEDLTPPEYAFGPLPVAPVALPGKTKFY</sequence>
<dbReference type="Gene3D" id="3.40.50.720">
    <property type="entry name" value="NAD(P)-binding Rossmann-like Domain"/>
    <property type="match status" value="1"/>
</dbReference>
<evidence type="ECO:0000313" key="3">
    <source>
        <dbReference type="EMBL" id="QDT40759.1"/>
    </source>
</evidence>
<dbReference type="PANTHER" id="PTHR43818:SF5">
    <property type="entry name" value="OXIDOREDUCTASE FAMILY PROTEIN"/>
    <property type="match status" value="1"/>
</dbReference>
<dbReference type="Pfam" id="PF01408">
    <property type="entry name" value="GFO_IDH_MocA"/>
    <property type="match status" value="1"/>
</dbReference>
<dbReference type="EMBL" id="CP036269">
    <property type="protein sequence ID" value="QDT40759.1"/>
    <property type="molecule type" value="Genomic_DNA"/>
</dbReference>
<dbReference type="InterPro" id="IPR036291">
    <property type="entry name" value="NAD(P)-bd_dom_sf"/>
</dbReference>
<dbReference type="InterPro" id="IPR006311">
    <property type="entry name" value="TAT_signal"/>
</dbReference>
<dbReference type="SUPFAM" id="SSF51735">
    <property type="entry name" value="NAD(P)-binding Rossmann-fold domains"/>
    <property type="match status" value="1"/>
</dbReference>
<dbReference type="EC" id="1.1.1.18" evidence="3"/>
<dbReference type="InterPro" id="IPR055170">
    <property type="entry name" value="GFO_IDH_MocA-like_dom"/>
</dbReference>
<feature type="domain" description="Gfo/Idh/MocA-like oxidoreductase N-terminal" evidence="1">
    <location>
        <begin position="50"/>
        <end position="181"/>
    </location>
</feature>
<dbReference type="GO" id="GO:0000166">
    <property type="term" value="F:nucleotide binding"/>
    <property type="evidence" value="ECO:0007669"/>
    <property type="project" value="InterPro"/>
</dbReference>
<dbReference type="Proteomes" id="UP000317171">
    <property type="component" value="Chromosome"/>
</dbReference>
<keyword evidence="3" id="KW-0560">Oxidoreductase</keyword>
<gene>
    <name evidence="3" type="primary">iolG_4</name>
    <name evidence="3" type="ORF">Pan241w_08180</name>
</gene>
<dbReference type="GO" id="GO:0050112">
    <property type="term" value="F:inositol 2-dehydrogenase (NAD+) activity"/>
    <property type="evidence" value="ECO:0007669"/>
    <property type="project" value="UniProtKB-EC"/>
</dbReference>
<evidence type="ECO:0000259" key="1">
    <source>
        <dbReference type="Pfam" id="PF01408"/>
    </source>
</evidence>
<dbReference type="RefSeq" id="WP_145211242.1">
    <property type="nucleotide sequence ID" value="NZ_CP036269.1"/>
</dbReference>
<dbReference type="KEGG" id="gaz:Pan241w_08180"/>
<organism evidence="3 4">
    <name type="scientific">Gimesia alba</name>
    <dbReference type="NCBI Taxonomy" id="2527973"/>
    <lineage>
        <taxon>Bacteria</taxon>
        <taxon>Pseudomonadati</taxon>
        <taxon>Planctomycetota</taxon>
        <taxon>Planctomycetia</taxon>
        <taxon>Planctomycetales</taxon>
        <taxon>Planctomycetaceae</taxon>
        <taxon>Gimesia</taxon>
    </lineage>
</organism>
<name>A0A517RA52_9PLAN</name>
<dbReference type="InterPro" id="IPR050463">
    <property type="entry name" value="Gfo/Idh/MocA_oxidrdct_glycsds"/>
</dbReference>